<organism evidence="1 2">
    <name type="scientific">Streptomyces polygonati</name>
    <dbReference type="NCBI Taxonomy" id="1617087"/>
    <lineage>
        <taxon>Bacteria</taxon>
        <taxon>Bacillati</taxon>
        <taxon>Actinomycetota</taxon>
        <taxon>Actinomycetes</taxon>
        <taxon>Kitasatosporales</taxon>
        <taxon>Streptomycetaceae</taxon>
        <taxon>Streptomyces</taxon>
    </lineage>
</organism>
<sequence>MNAEADQVPTVLDTARQRLVESFMAFCADPDIEALGEAADQALRGLDAVIVRETEPAPSSQR</sequence>
<protein>
    <submittedName>
        <fullName evidence="1">Uncharacterized protein</fullName>
    </submittedName>
</protein>
<name>A0ABV8HMS8_9ACTN</name>
<reference evidence="2" key="1">
    <citation type="journal article" date="2019" name="Int. J. Syst. Evol. Microbiol.">
        <title>The Global Catalogue of Microorganisms (GCM) 10K type strain sequencing project: providing services to taxonomists for standard genome sequencing and annotation.</title>
        <authorList>
            <consortium name="The Broad Institute Genomics Platform"/>
            <consortium name="The Broad Institute Genome Sequencing Center for Infectious Disease"/>
            <person name="Wu L."/>
            <person name="Ma J."/>
        </authorList>
    </citation>
    <scope>NUCLEOTIDE SEQUENCE [LARGE SCALE GENOMIC DNA]</scope>
    <source>
        <strain evidence="2">CGMCC 4.7237</strain>
    </source>
</reference>
<dbReference type="RefSeq" id="WP_386427883.1">
    <property type="nucleotide sequence ID" value="NZ_JBHSBB010000008.1"/>
</dbReference>
<comment type="caution">
    <text evidence="1">The sequence shown here is derived from an EMBL/GenBank/DDBJ whole genome shotgun (WGS) entry which is preliminary data.</text>
</comment>
<accession>A0ABV8HMS8</accession>
<dbReference type="Proteomes" id="UP001595765">
    <property type="component" value="Unassembled WGS sequence"/>
</dbReference>
<dbReference type="EMBL" id="JBHSBB010000008">
    <property type="protein sequence ID" value="MFC4031604.1"/>
    <property type="molecule type" value="Genomic_DNA"/>
</dbReference>
<gene>
    <name evidence="1" type="ORF">ACFO3J_08950</name>
</gene>
<keyword evidence="2" id="KW-1185">Reference proteome</keyword>
<evidence type="ECO:0000313" key="1">
    <source>
        <dbReference type="EMBL" id="MFC4031604.1"/>
    </source>
</evidence>
<evidence type="ECO:0000313" key="2">
    <source>
        <dbReference type="Proteomes" id="UP001595765"/>
    </source>
</evidence>
<proteinExistence type="predicted"/>